<organism evidence="1">
    <name type="scientific">Streptomyces haneummycinicus</name>
    <dbReference type="NCBI Taxonomy" id="3074435"/>
    <lineage>
        <taxon>Bacteria</taxon>
        <taxon>Bacillati</taxon>
        <taxon>Actinomycetota</taxon>
        <taxon>Actinomycetes</taxon>
        <taxon>Kitasatosporales</taxon>
        <taxon>Streptomycetaceae</taxon>
        <taxon>Streptomyces</taxon>
    </lineage>
</organism>
<evidence type="ECO:0000313" key="1">
    <source>
        <dbReference type="EMBL" id="BFO18309.1"/>
    </source>
</evidence>
<dbReference type="EMBL" id="AP035768">
    <property type="protein sequence ID" value="BFO18309.1"/>
    <property type="molecule type" value="Genomic_DNA"/>
</dbReference>
<proteinExistence type="predicted"/>
<name>A0AAT9HLX2_9ACTN</name>
<gene>
    <name evidence="1" type="ORF">SHKM778_46970</name>
</gene>
<accession>A0AAT9HLX2</accession>
<sequence length="106" mass="11512">MPVWFFDAAISGFQHPTDPGHLRWFRIIFGTVLTARFALAFGQGGRDRLISGSIRAHLAERRFGPARARLLISVYRPALIARTAAALALASSATLVTASSASHHRS</sequence>
<reference evidence="1" key="2">
    <citation type="submission" date="2024-07" db="EMBL/GenBank/DDBJ databases">
        <title>Streptomyces haneummycinica sp. nov., a new antibiotic-producing actinobacterium isolated from marine sediment.</title>
        <authorList>
            <person name="Uemura M."/>
            <person name="Hamada M."/>
            <person name="Hirano S."/>
            <person name="Kobayashi K."/>
            <person name="Ohshiro T."/>
            <person name="Kobayashi T."/>
            <person name="Terahara T."/>
        </authorList>
    </citation>
    <scope>NUCLEOTIDE SEQUENCE</scope>
    <source>
        <strain evidence="1">KM77-8</strain>
    </source>
</reference>
<reference evidence="1" key="1">
    <citation type="submission" date="2024-06" db="EMBL/GenBank/DDBJ databases">
        <authorList>
            <consortium name="consrtm"/>
            <person name="Uemura M."/>
            <person name="Terahara T."/>
        </authorList>
    </citation>
    <scope>NUCLEOTIDE SEQUENCE</scope>
    <source>
        <strain evidence="1">KM77-8</strain>
    </source>
</reference>
<protein>
    <submittedName>
        <fullName evidence="1">Uncharacterized protein</fullName>
    </submittedName>
</protein>
<dbReference type="AlphaFoldDB" id="A0AAT9HLX2"/>